<dbReference type="PROSITE" id="PS50156">
    <property type="entry name" value="SSD"/>
    <property type="match status" value="1"/>
</dbReference>
<dbReference type="PANTHER" id="PTHR10796:SF92">
    <property type="entry name" value="PATCHED-RELATED, ISOFORM A"/>
    <property type="match status" value="1"/>
</dbReference>
<dbReference type="Gene3D" id="1.20.1640.10">
    <property type="entry name" value="Multidrug efflux transporter AcrB transmembrane domain"/>
    <property type="match status" value="1"/>
</dbReference>
<evidence type="ECO:0000259" key="4">
    <source>
        <dbReference type="PROSITE" id="PS50156"/>
    </source>
</evidence>
<feature type="transmembrane region" description="Helical" evidence="3">
    <location>
        <begin position="300"/>
        <end position="320"/>
    </location>
</feature>
<dbReference type="AlphaFoldDB" id="A0A7S1UKD5"/>
<name>A0A7S1UKD5_9STRA</name>
<dbReference type="InterPro" id="IPR051697">
    <property type="entry name" value="Patched_domain-protein"/>
</dbReference>
<keyword evidence="3" id="KW-1133">Transmembrane helix</keyword>
<feature type="compositionally biased region" description="Basic and acidic residues" evidence="2">
    <location>
        <begin position="364"/>
        <end position="379"/>
    </location>
</feature>
<dbReference type="InterPro" id="IPR000731">
    <property type="entry name" value="SSD"/>
</dbReference>
<accession>A0A7S1UKD5</accession>
<feature type="transmembrane region" description="Helical" evidence="3">
    <location>
        <begin position="153"/>
        <end position="180"/>
    </location>
</feature>
<evidence type="ECO:0000256" key="3">
    <source>
        <dbReference type="SAM" id="Phobius"/>
    </source>
</evidence>
<evidence type="ECO:0000256" key="1">
    <source>
        <dbReference type="ARBA" id="ARBA00005585"/>
    </source>
</evidence>
<dbReference type="InterPro" id="IPR053958">
    <property type="entry name" value="HMGCR/SNAP/NPC1-like_SSD"/>
</dbReference>
<evidence type="ECO:0000313" key="5">
    <source>
        <dbReference type="EMBL" id="CAD9268584.1"/>
    </source>
</evidence>
<evidence type="ECO:0000256" key="2">
    <source>
        <dbReference type="SAM" id="MobiDB-lite"/>
    </source>
</evidence>
<dbReference type="EMBL" id="HBGJ01042981">
    <property type="protein sequence ID" value="CAD9268584.1"/>
    <property type="molecule type" value="Transcribed_RNA"/>
</dbReference>
<dbReference type="Pfam" id="PF12349">
    <property type="entry name" value="Sterol-sensing"/>
    <property type="match status" value="1"/>
</dbReference>
<feature type="transmembrane region" description="Helical" evidence="3">
    <location>
        <begin position="192"/>
        <end position="212"/>
    </location>
</feature>
<dbReference type="SUPFAM" id="SSF82866">
    <property type="entry name" value="Multidrug efflux transporter AcrB transmembrane domain"/>
    <property type="match status" value="1"/>
</dbReference>
<comment type="similarity">
    <text evidence="1">Belongs to the patched family.</text>
</comment>
<proteinExistence type="inferred from homology"/>
<sequence>MWDLRDGTLAVDYAEETDLRLSFVNLCYRPQGHCFQRSVLAYWGFNRTFYEETVQADEHILAHINTYAGPWINPRPLMSRRRRQRHLGVGFPDDVVREARRGGHLRGEPHRTAFECRGCYSRWELAWLDYVLNDVEIPHATVHPSASRSVEDAFLAGAIDVGMLALACGLMISFICFSISKGFDITCRKTRASLAIVGVLGVGLAIITGYGLCLWCGVPFTAIAMALSYIIFGVGVDDMFIITNSFDSLEFPPGMPVSERIGNALGRCGVSILYTSATDFCAFMLGSMSNLPGIEYMCRYAAVAILCDFLLQVTFFVAFLSMDMQRLERGLPDFALWCAPLWIRSVPRRELQVAPSSAMMESPETNKKGDADGAGEREVGAGSSGRAAAEVAPADRVLPAVLPLVARCVGDNNDDGGDGHASPAAAGTKRLANARRNSSMTCLKVATASNMAIAPGAPLSPKVAVAPAAGGVAMS</sequence>
<feature type="transmembrane region" description="Helical" evidence="3">
    <location>
        <begin position="218"/>
        <end position="243"/>
    </location>
</feature>
<gene>
    <name evidence="5" type="ORF">PPAR1163_LOCUS27018</name>
</gene>
<protein>
    <recommendedName>
        <fullName evidence="4">SSD domain-containing protein</fullName>
    </recommendedName>
</protein>
<feature type="domain" description="SSD" evidence="4">
    <location>
        <begin position="160"/>
        <end position="322"/>
    </location>
</feature>
<keyword evidence="3" id="KW-0472">Membrane</keyword>
<dbReference type="PANTHER" id="PTHR10796">
    <property type="entry name" value="PATCHED-RELATED"/>
    <property type="match status" value="1"/>
</dbReference>
<keyword evidence="3" id="KW-0812">Transmembrane</keyword>
<feature type="region of interest" description="Disordered" evidence="2">
    <location>
        <begin position="354"/>
        <end position="388"/>
    </location>
</feature>
<dbReference type="GO" id="GO:0016020">
    <property type="term" value="C:membrane"/>
    <property type="evidence" value="ECO:0007669"/>
    <property type="project" value="TreeGrafter"/>
</dbReference>
<organism evidence="5">
    <name type="scientific">Phaeomonas parva</name>
    <dbReference type="NCBI Taxonomy" id="124430"/>
    <lineage>
        <taxon>Eukaryota</taxon>
        <taxon>Sar</taxon>
        <taxon>Stramenopiles</taxon>
        <taxon>Ochrophyta</taxon>
        <taxon>Pinguiophyceae</taxon>
        <taxon>Pinguiochrysidales</taxon>
        <taxon>Pinguiochrysidaceae</taxon>
        <taxon>Phaeomonas</taxon>
    </lineage>
</organism>
<reference evidence="5" key="1">
    <citation type="submission" date="2021-01" db="EMBL/GenBank/DDBJ databases">
        <authorList>
            <person name="Corre E."/>
            <person name="Pelletier E."/>
            <person name="Niang G."/>
            <person name="Scheremetjew M."/>
            <person name="Finn R."/>
            <person name="Kale V."/>
            <person name="Holt S."/>
            <person name="Cochrane G."/>
            <person name="Meng A."/>
            <person name="Brown T."/>
            <person name="Cohen L."/>
        </authorList>
    </citation>
    <scope>NUCLEOTIDE SEQUENCE</scope>
    <source>
        <strain evidence="5">CCMP2877</strain>
    </source>
</reference>